<feature type="transmembrane region" description="Helical" evidence="1">
    <location>
        <begin position="20"/>
        <end position="40"/>
    </location>
</feature>
<dbReference type="InterPro" id="IPR000073">
    <property type="entry name" value="AB_hydrolase_1"/>
</dbReference>
<dbReference type="SUPFAM" id="SSF53474">
    <property type="entry name" value="alpha/beta-Hydrolases"/>
    <property type="match status" value="1"/>
</dbReference>
<dbReference type="Gene3D" id="3.40.50.1820">
    <property type="entry name" value="alpha/beta hydrolase"/>
    <property type="match status" value="1"/>
</dbReference>
<evidence type="ECO:0000259" key="2">
    <source>
        <dbReference type="Pfam" id="PF00561"/>
    </source>
</evidence>
<dbReference type="OrthoDB" id="9775557at2"/>
<reference evidence="3 4" key="1">
    <citation type="submission" date="2019-08" db="EMBL/GenBank/DDBJ databases">
        <title>Complete genome sequence of Candidatus Uab amorphum.</title>
        <authorList>
            <person name="Shiratori T."/>
            <person name="Suzuki S."/>
            <person name="Kakizawa Y."/>
            <person name="Ishida K."/>
        </authorList>
    </citation>
    <scope>NUCLEOTIDE SEQUENCE [LARGE SCALE GENOMIC DNA]</scope>
    <source>
        <strain evidence="3 4">SRT547</strain>
    </source>
</reference>
<dbReference type="KEGG" id="uam:UABAM_01651"/>
<dbReference type="AlphaFoldDB" id="A0A5S9ILL3"/>
<dbReference type="Pfam" id="PF00561">
    <property type="entry name" value="Abhydrolase_1"/>
    <property type="match status" value="1"/>
</dbReference>
<dbReference type="GO" id="GO:0016787">
    <property type="term" value="F:hydrolase activity"/>
    <property type="evidence" value="ECO:0007669"/>
    <property type="project" value="UniProtKB-KW"/>
</dbReference>
<dbReference type="PANTHER" id="PTHR43433:SF5">
    <property type="entry name" value="AB HYDROLASE-1 DOMAIN-CONTAINING PROTEIN"/>
    <property type="match status" value="1"/>
</dbReference>
<evidence type="ECO:0000313" key="3">
    <source>
        <dbReference type="EMBL" id="BBM83300.1"/>
    </source>
</evidence>
<dbReference type="RefSeq" id="WP_151967506.1">
    <property type="nucleotide sequence ID" value="NZ_AP019860.1"/>
</dbReference>
<dbReference type="PRINTS" id="PR00111">
    <property type="entry name" value="ABHYDROLASE"/>
</dbReference>
<keyword evidence="1" id="KW-1133">Transmembrane helix</keyword>
<accession>A0A5S9ILL3</accession>
<dbReference type="Proteomes" id="UP000326354">
    <property type="component" value="Chromosome"/>
</dbReference>
<keyword evidence="1" id="KW-0812">Transmembrane</keyword>
<gene>
    <name evidence="3" type="ORF">UABAM_01651</name>
</gene>
<dbReference type="InterPro" id="IPR050471">
    <property type="entry name" value="AB_hydrolase"/>
</dbReference>
<proteinExistence type="predicted"/>
<keyword evidence="1" id="KW-0472">Membrane</keyword>
<feature type="domain" description="AB hydrolase-1" evidence="2">
    <location>
        <begin position="19"/>
        <end position="246"/>
    </location>
</feature>
<dbReference type="EMBL" id="AP019860">
    <property type="protein sequence ID" value="BBM83300.1"/>
    <property type="molecule type" value="Genomic_DNA"/>
</dbReference>
<dbReference type="InterPro" id="IPR029058">
    <property type="entry name" value="AB_hydrolase_fold"/>
</dbReference>
<evidence type="ECO:0000256" key="1">
    <source>
        <dbReference type="SAM" id="Phobius"/>
    </source>
</evidence>
<organism evidence="3 4">
    <name type="scientific">Uabimicrobium amorphum</name>
    <dbReference type="NCBI Taxonomy" id="2596890"/>
    <lineage>
        <taxon>Bacteria</taxon>
        <taxon>Pseudomonadati</taxon>
        <taxon>Planctomycetota</taxon>
        <taxon>Candidatus Uabimicrobiia</taxon>
        <taxon>Candidatus Uabimicrobiales</taxon>
        <taxon>Candidatus Uabimicrobiaceae</taxon>
        <taxon>Candidatus Uabimicrobium</taxon>
    </lineage>
</organism>
<evidence type="ECO:0000313" key="4">
    <source>
        <dbReference type="Proteomes" id="UP000326354"/>
    </source>
</evidence>
<protein>
    <submittedName>
        <fullName evidence="3">Hydrolase</fullName>
    </submittedName>
</protein>
<name>A0A5S9ILL3_UABAM</name>
<dbReference type="PANTHER" id="PTHR43433">
    <property type="entry name" value="HYDROLASE, ALPHA/BETA FOLD FAMILY PROTEIN"/>
    <property type="match status" value="1"/>
</dbReference>
<sequence>MNKAKSGIAYQIYGDEGTPVVLIMGLGMLGSVWGCQIPVLSKKHRVLIFDHLGIGESDPLPRGGKSMAEMAIDVGRLLEEVGWESAHVIGISMGGMIAQHVTLMYPHRVRSLSLLATSAGGVLSPAPTTHSFMFWLKTLGCKSNEQRAQLVKELLFPKSYLKTLSKEQHEHLSQIYQRKIPKNVVSAHVKAVIAHNTKPSLHLLQLPVLILRPDCDYLVAPSENDVLHRLIKGSRLVSFPNAGHGILRQCTDEVNKELLAHLVAVDAKQI</sequence>
<keyword evidence="4" id="KW-1185">Reference proteome</keyword>
<keyword evidence="3" id="KW-0378">Hydrolase</keyword>